<evidence type="ECO:0000313" key="3">
    <source>
        <dbReference type="EMBL" id="OAS19290.1"/>
    </source>
</evidence>
<feature type="signal peptide" evidence="1">
    <location>
        <begin position="1"/>
        <end position="21"/>
    </location>
</feature>
<keyword evidence="4" id="KW-1185">Reference proteome</keyword>
<evidence type="ECO:0000259" key="2">
    <source>
        <dbReference type="Pfam" id="PF07833"/>
    </source>
</evidence>
<dbReference type="EMBL" id="LYPB01000058">
    <property type="protein sequence ID" value="OAS19290.1"/>
    <property type="molecule type" value="Genomic_DNA"/>
</dbReference>
<organism evidence="3 4">
    <name type="scientific">Paenibacillus oryzisoli</name>
    <dbReference type="NCBI Taxonomy" id="1850517"/>
    <lineage>
        <taxon>Bacteria</taxon>
        <taxon>Bacillati</taxon>
        <taxon>Bacillota</taxon>
        <taxon>Bacilli</taxon>
        <taxon>Bacillales</taxon>
        <taxon>Paenibacillaceae</taxon>
        <taxon>Paenibacillus</taxon>
    </lineage>
</organism>
<dbReference type="AlphaFoldDB" id="A0A198ADY1"/>
<comment type="caution">
    <text evidence="3">The sequence shown here is derived from an EMBL/GenBank/DDBJ whole genome shotgun (WGS) entry which is preliminary data.</text>
</comment>
<feature type="domain" description="Copper amine oxidase-like N-terminal" evidence="2">
    <location>
        <begin position="39"/>
        <end position="103"/>
    </location>
</feature>
<name>A0A198ADY1_9BACL</name>
<dbReference type="Proteomes" id="UP000078454">
    <property type="component" value="Unassembled WGS sequence"/>
</dbReference>
<evidence type="ECO:0000256" key="1">
    <source>
        <dbReference type="SAM" id="SignalP"/>
    </source>
</evidence>
<keyword evidence="1" id="KW-0732">Signal</keyword>
<dbReference type="OrthoDB" id="1953244at2"/>
<dbReference type="RefSeq" id="WP_068663688.1">
    <property type="nucleotide sequence ID" value="NZ_LYPB01000058.1"/>
</dbReference>
<accession>A0A198ADY1</accession>
<reference evidence="3 4" key="1">
    <citation type="submission" date="2016-05" db="EMBL/GenBank/DDBJ databases">
        <title>Paenibacillus sp. 1ZS3-15 nov., isolated from the rhizosphere soil.</title>
        <authorList>
            <person name="Zhang X.X."/>
            <person name="Zhang J."/>
        </authorList>
    </citation>
    <scope>NUCLEOTIDE SEQUENCE [LARGE SCALE GENOMIC DNA]</scope>
    <source>
        <strain evidence="3 4">1ZS3-15</strain>
    </source>
</reference>
<dbReference type="Pfam" id="PF07833">
    <property type="entry name" value="Cu_amine_oxidN1"/>
    <property type="match status" value="1"/>
</dbReference>
<proteinExistence type="predicted"/>
<sequence length="254" mass="28190">MKKKIILLVAALMIFATGVSASSLNGDFKGNPIVKLKSNGAIVDTGEVPAMIYDGNTVVPIAALRNLGASVTWDPNTYSVDVKIPILSNSDNLDMLVYKKIIKTANLYKLNQDLSQRLKDHSQTLSLYFNGNSDGYSGAYTNNDIIKALSDIIDNYNYLSNKFNESLKDLGGIDLNDLSNNIAMNYNSIENYKKANKSIMDWKNSREYRDLSGTSSNFKDYQSYSSSGFTIANQSWLSSSNGYDKYILMIINKP</sequence>
<evidence type="ECO:0000313" key="4">
    <source>
        <dbReference type="Proteomes" id="UP000078454"/>
    </source>
</evidence>
<gene>
    <name evidence="3" type="ORF">A8708_26640</name>
</gene>
<protein>
    <recommendedName>
        <fullName evidence="2">Copper amine oxidase-like N-terminal domain-containing protein</fullName>
    </recommendedName>
</protein>
<dbReference type="InterPro" id="IPR012854">
    <property type="entry name" value="Cu_amine_oxidase-like_N"/>
</dbReference>
<feature type="chain" id="PRO_5008278024" description="Copper amine oxidase-like N-terminal domain-containing protein" evidence="1">
    <location>
        <begin position="22"/>
        <end position="254"/>
    </location>
</feature>
<dbReference type="STRING" id="1850517.A8708_26640"/>